<dbReference type="Gene3D" id="3.40.50.1110">
    <property type="entry name" value="SGNH hydrolase"/>
    <property type="match status" value="1"/>
</dbReference>
<evidence type="ECO:0000259" key="2">
    <source>
        <dbReference type="Pfam" id="PF13472"/>
    </source>
</evidence>
<evidence type="ECO:0000313" key="4">
    <source>
        <dbReference type="Proteomes" id="UP001596512"/>
    </source>
</evidence>
<feature type="chain" id="PRO_5045378885" evidence="1">
    <location>
        <begin position="25"/>
        <end position="277"/>
    </location>
</feature>
<organism evidence="3 4">
    <name type="scientific">Actinokineospora soli</name>
    <dbReference type="NCBI Taxonomy" id="1048753"/>
    <lineage>
        <taxon>Bacteria</taxon>
        <taxon>Bacillati</taxon>
        <taxon>Actinomycetota</taxon>
        <taxon>Actinomycetes</taxon>
        <taxon>Pseudonocardiales</taxon>
        <taxon>Pseudonocardiaceae</taxon>
        <taxon>Actinokineospora</taxon>
    </lineage>
</organism>
<dbReference type="Pfam" id="PF13472">
    <property type="entry name" value="Lipase_GDSL_2"/>
    <property type="match status" value="1"/>
</dbReference>
<dbReference type="CDD" id="cd01823">
    <property type="entry name" value="SEST_like"/>
    <property type="match status" value="1"/>
</dbReference>
<keyword evidence="3" id="KW-0378">Hydrolase</keyword>
<name>A0ABW2TN26_9PSEU</name>
<keyword evidence="1" id="KW-0732">Signal</keyword>
<reference evidence="4" key="1">
    <citation type="journal article" date="2019" name="Int. J. Syst. Evol. Microbiol.">
        <title>The Global Catalogue of Microorganisms (GCM) 10K type strain sequencing project: providing services to taxonomists for standard genome sequencing and annotation.</title>
        <authorList>
            <consortium name="The Broad Institute Genomics Platform"/>
            <consortium name="The Broad Institute Genome Sequencing Center for Infectious Disease"/>
            <person name="Wu L."/>
            <person name="Ma J."/>
        </authorList>
    </citation>
    <scope>NUCLEOTIDE SEQUENCE [LARGE SCALE GENOMIC DNA]</scope>
    <source>
        <strain evidence="4">JCM 17695</strain>
    </source>
</reference>
<protein>
    <submittedName>
        <fullName evidence="3">SGNH/GDSL hydrolase family protein</fullName>
        <ecNumber evidence="3">3.1.-.-</ecNumber>
    </submittedName>
</protein>
<dbReference type="Proteomes" id="UP001596512">
    <property type="component" value="Unassembled WGS sequence"/>
</dbReference>
<proteinExistence type="predicted"/>
<keyword evidence="3" id="KW-0762">Sugar transport</keyword>
<dbReference type="EC" id="3.1.-.-" evidence="3"/>
<dbReference type="GO" id="GO:0016787">
    <property type="term" value="F:hydrolase activity"/>
    <property type="evidence" value="ECO:0007669"/>
    <property type="project" value="UniProtKB-KW"/>
</dbReference>
<comment type="caution">
    <text evidence="3">The sequence shown here is derived from an EMBL/GenBank/DDBJ whole genome shotgun (WGS) entry which is preliminary data.</text>
</comment>
<gene>
    <name evidence="3" type="ORF">ACFQV2_14470</name>
</gene>
<dbReference type="InterPro" id="IPR037460">
    <property type="entry name" value="SEST-like"/>
</dbReference>
<dbReference type="SUPFAM" id="SSF52266">
    <property type="entry name" value="SGNH hydrolase"/>
    <property type="match status" value="1"/>
</dbReference>
<evidence type="ECO:0000256" key="1">
    <source>
        <dbReference type="SAM" id="SignalP"/>
    </source>
</evidence>
<dbReference type="PANTHER" id="PTHR37981:SF1">
    <property type="entry name" value="SGNH HYDROLASE-TYPE ESTERASE DOMAIN-CONTAINING PROTEIN"/>
    <property type="match status" value="1"/>
</dbReference>
<feature type="domain" description="SGNH hydrolase-type esterase" evidence="2">
    <location>
        <begin position="31"/>
        <end position="266"/>
    </location>
</feature>
<feature type="signal peptide" evidence="1">
    <location>
        <begin position="1"/>
        <end position="24"/>
    </location>
</feature>
<keyword evidence="3" id="KW-0813">Transport</keyword>
<keyword evidence="4" id="KW-1185">Reference proteome</keyword>
<evidence type="ECO:0000313" key="3">
    <source>
        <dbReference type="EMBL" id="MFC7614549.1"/>
    </source>
</evidence>
<accession>A0ABW2TN26</accession>
<dbReference type="PANTHER" id="PTHR37981">
    <property type="entry name" value="LIPASE 2"/>
    <property type="match status" value="1"/>
</dbReference>
<dbReference type="InterPro" id="IPR036514">
    <property type="entry name" value="SGNH_hydro_sf"/>
</dbReference>
<sequence>MRRTAAALSAIALCATVTTATAQAATIDYVALGDSAAAGPLIPDQVFGTPCARSTNNYPAVVAKALGAQLTDVSCSGATVEHLAGKQFGYVAPQYDALNAGTDLVTITIGGNDIGLVQAALSCVNALPKPIGISCADRFASGGTDQLAKAITEWAPVFGGALDRIRARAPQAKVVVAGYGTYIRQNGCWPLQPIWDVDANYMQSTVNKLNTVLRQQTVARGGTYVDIAAVSVGHDTCAAPADRHLEGLVPTSPAAPLHPNARGMAAFGAAVAAAARP</sequence>
<dbReference type="InterPro" id="IPR013830">
    <property type="entry name" value="SGNH_hydro"/>
</dbReference>
<dbReference type="EMBL" id="JBHTEY010000004">
    <property type="protein sequence ID" value="MFC7614549.1"/>
    <property type="molecule type" value="Genomic_DNA"/>
</dbReference>